<dbReference type="RefSeq" id="XP_010417876.1">
    <property type="nucleotide sequence ID" value="XM_010419574.1"/>
</dbReference>
<proteinExistence type="predicted"/>
<reference evidence="1" key="1">
    <citation type="journal article" date="2014" name="Nat. Commun.">
        <title>The emerging biofuel crop Camelina sativa retains a highly undifferentiated hexaploid genome structure.</title>
        <authorList>
            <person name="Kagale S."/>
            <person name="Koh C."/>
            <person name="Nixon J."/>
            <person name="Bollina V."/>
            <person name="Clarke W.E."/>
            <person name="Tuteja R."/>
            <person name="Spillane C."/>
            <person name="Robinson S.J."/>
            <person name="Links M.G."/>
            <person name="Clarke C."/>
            <person name="Higgins E.E."/>
            <person name="Huebert T."/>
            <person name="Sharpe A.G."/>
            <person name="Parkin I.A."/>
        </authorList>
    </citation>
    <scope>NUCLEOTIDE SEQUENCE [LARGE SCALE GENOMIC DNA]</scope>
    <source>
        <strain evidence="1">cv. DH55</strain>
    </source>
</reference>
<sequence>MINNITLSLQRLDPRYHIVKKVLVGNLNVKFIKKNRTDLRNQSFIFIGAPHRVRVCSIPDCNVIVQESTNKRYPYERQYDVVDRIILGEILNHILGNELSPNILLASSYSDFTLPLQLLR</sequence>
<accession>A0ABM0SY96</accession>
<evidence type="ECO:0000313" key="2">
    <source>
        <dbReference type="RefSeq" id="XP_010417876.1"/>
    </source>
</evidence>
<keyword evidence="1" id="KW-1185">Reference proteome</keyword>
<dbReference type="GeneID" id="104703544"/>
<gene>
    <name evidence="2" type="primary">LOC104703544</name>
</gene>
<name>A0ABM0SY96_CAMSA</name>
<reference evidence="2" key="2">
    <citation type="submission" date="2025-08" db="UniProtKB">
        <authorList>
            <consortium name="RefSeq"/>
        </authorList>
    </citation>
    <scope>IDENTIFICATION</scope>
    <source>
        <tissue evidence="2">Leaf</tissue>
    </source>
</reference>
<dbReference type="Proteomes" id="UP000694864">
    <property type="component" value="Chromosome 1"/>
</dbReference>
<protein>
    <submittedName>
        <fullName evidence="2">Uncharacterized protein LOC104703544</fullName>
    </submittedName>
</protein>
<evidence type="ECO:0000313" key="1">
    <source>
        <dbReference type="Proteomes" id="UP000694864"/>
    </source>
</evidence>
<organism evidence="1 2">
    <name type="scientific">Camelina sativa</name>
    <name type="common">False flax</name>
    <name type="synonym">Myagrum sativum</name>
    <dbReference type="NCBI Taxonomy" id="90675"/>
    <lineage>
        <taxon>Eukaryota</taxon>
        <taxon>Viridiplantae</taxon>
        <taxon>Streptophyta</taxon>
        <taxon>Embryophyta</taxon>
        <taxon>Tracheophyta</taxon>
        <taxon>Spermatophyta</taxon>
        <taxon>Magnoliopsida</taxon>
        <taxon>eudicotyledons</taxon>
        <taxon>Gunneridae</taxon>
        <taxon>Pentapetalae</taxon>
        <taxon>rosids</taxon>
        <taxon>malvids</taxon>
        <taxon>Brassicales</taxon>
        <taxon>Brassicaceae</taxon>
        <taxon>Camelineae</taxon>
        <taxon>Camelina</taxon>
    </lineage>
</organism>